<keyword evidence="9" id="KW-1185">Reference proteome</keyword>
<dbReference type="Pfam" id="PF07690">
    <property type="entry name" value="MFS_1"/>
    <property type="match status" value="1"/>
</dbReference>
<feature type="transmembrane region" description="Helical" evidence="5">
    <location>
        <begin position="245"/>
        <end position="264"/>
    </location>
</feature>
<evidence type="ECO:0000256" key="2">
    <source>
        <dbReference type="ARBA" id="ARBA00022692"/>
    </source>
</evidence>
<evidence type="ECO:0000259" key="6">
    <source>
        <dbReference type="PROSITE" id="PS50850"/>
    </source>
</evidence>
<dbReference type="InterPro" id="IPR011701">
    <property type="entry name" value="MFS"/>
</dbReference>
<sequence length="419" mass="41825">MTTGATVLAPTRRARLQRRVVWVLAAGQVLGGLGTGVALSLGALLITRVSGSPAWSGMAATMGTLGAALLAMPLARLAQSRGRRISLSAGAAAAVVGGGIVVAAAALGTIWLLLGGMLAMGAAQAVNLQARFAATDLSSAGSRARDLSLVVWSTTIGAMAGPNLFEPGEAIGRSLDLPPLTGGIVIAVAAQTLGAVVYLLGLRPDPLLVAAAQPSSSDPAGHRATPQPDHVPEQRHLAVLRSVPAARRSVATLALSHAVMVALMSMTPVHLVEHGASLNLVGVTISLHVAGMYAFSPVFGFLADRVGARWTILLGQALFVGSLLLSALGSGNPDSVTISLVLLGLGWSASTVAGSALVSAAAPPAHQPRLQGVSDTVMNLTGAAGGAAAGLILAGVGFGGLSASLLVLVVVIVLLQGRR</sequence>
<name>A0AAX3YT63_RHOOP</name>
<keyword evidence="2 5" id="KW-0812">Transmembrane</keyword>
<feature type="transmembrane region" description="Helical" evidence="5">
    <location>
        <begin position="276"/>
        <end position="295"/>
    </location>
</feature>
<proteinExistence type="predicted"/>
<dbReference type="GO" id="GO:0005886">
    <property type="term" value="C:plasma membrane"/>
    <property type="evidence" value="ECO:0007669"/>
    <property type="project" value="UniProtKB-SubCell"/>
</dbReference>
<dbReference type="Proteomes" id="UP001066327">
    <property type="component" value="Unassembled WGS sequence"/>
</dbReference>
<dbReference type="PANTHER" id="PTHR23534:SF1">
    <property type="entry name" value="MAJOR FACILITATOR SUPERFAMILY PROTEIN"/>
    <property type="match status" value="1"/>
</dbReference>
<keyword evidence="8" id="KW-0614">Plasmid</keyword>
<feature type="transmembrane region" description="Helical" evidence="5">
    <location>
        <begin position="20"/>
        <end position="46"/>
    </location>
</feature>
<dbReference type="PROSITE" id="PS50850">
    <property type="entry name" value="MFS"/>
    <property type="match status" value="1"/>
</dbReference>
<evidence type="ECO:0000313" key="10">
    <source>
        <dbReference type="Proteomes" id="UP001231166"/>
    </source>
</evidence>
<evidence type="ECO:0000256" key="3">
    <source>
        <dbReference type="ARBA" id="ARBA00022989"/>
    </source>
</evidence>
<evidence type="ECO:0000256" key="4">
    <source>
        <dbReference type="ARBA" id="ARBA00023136"/>
    </source>
</evidence>
<gene>
    <name evidence="7" type="ORF">O4328_43490</name>
    <name evidence="8" type="ORF">Q5707_43535</name>
</gene>
<evidence type="ECO:0000313" key="8">
    <source>
        <dbReference type="EMBL" id="WLF52271.1"/>
    </source>
</evidence>
<keyword evidence="4 5" id="KW-0472">Membrane</keyword>
<evidence type="ECO:0000313" key="9">
    <source>
        <dbReference type="Proteomes" id="UP001066327"/>
    </source>
</evidence>
<dbReference type="InterPro" id="IPR036259">
    <property type="entry name" value="MFS_trans_sf"/>
</dbReference>
<feature type="transmembrane region" description="Helical" evidence="5">
    <location>
        <begin position="52"/>
        <end position="75"/>
    </location>
</feature>
<geneLocation type="plasmid" evidence="8 10">
    <name>pRho-VOC14-L</name>
</geneLocation>
<organism evidence="8 10">
    <name type="scientific">Rhodococcus opacus</name>
    <name type="common">Nocardia opaca</name>
    <dbReference type="NCBI Taxonomy" id="37919"/>
    <lineage>
        <taxon>Bacteria</taxon>
        <taxon>Bacillati</taxon>
        <taxon>Actinomycetota</taxon>
        <taxon>Actinomycetes</taxon>
        <taxon>Mycobacteriales</taxon>
        <taxon>Nocardiaceae</taxon>
        <taxon>Rhodococcus</taxon>
    </lineage>
</organism>
<dbReference type="Gene3D" id="1.20.1250.20">
    <property type="entry name" value="MFS general substrate transporter like domains"/>
    <property type="match status" value="1"/>
</dbReference>
<feature type="transmembrane region" description="Helical" evidence="5">
    <location>
        <begin position="177"/>
        <end position="200"/>
    </location>
</feature>
<evidence type="ECO:0000313" key="7">
    <source>
        <dbReference type="EMBL" id="MCZ4590405.1"/>
    </source>
</evidence>
<evidence type="ECO:0000256" key="5">
    <source>
        <dbReference type="SAM" id="Phobius"/>
    </source>
</evidence>
<feature type="transmembrane region" description="Helical" evidence="5">
    <location>
        <begin position="382"/>
        <end position="415"/>
    </location>
</feature>
<dbReference type="PANTHER" id="PTHR23534">
    <property type="entry name" value="MFS PERMEASE"/>
    <property type="match status" value="1"/>
</dbReference>
<dbReference type="Proteomes" id="UP001231166">
    <property type="component" value="Plasmid pRho-VOC14-L"/>
</dbReference>
<dbReference type="SUPFAM" id="SSF103473">
    <property type="entry name" value="MFS general substrate transporter"/>
    <property type="match status" value="1"/>
</dbReference>
<reference evidence="8" key="2">
    <citation type="submission" date="2023-07" db="EMBL/GenBank/DDBJ databases">
        <title>Genomic analysis of Rhodococcus opacus VOC-14 with glycol ethers degradation activity.</title>
        <authorList>
            <person name="Narkevich D.A."/>
            <person name="Hlushen A.M."/>
            <person name="Akhremchuk A.E."/>
            <person name="Sikolenko M.A."/>
            <person name="Valentovich L.N."/>
        </authorList>
    </citation>
    <scope>NUCLEOTIDE SEQUENCE</scope>
    <source>
        <strain evidence="8">VOC-14</strain>
        <plasmid evidence="8">pRho-VOC14-L</plasmid>
    </source>
</reference>
<feature type="transmembrane region" description="Helical" evidence="5">
    <location>
        <begin position="307"/>
        <end position="328"/>
    </location>
</feature>
<reference evidence="7" key="1">
    <citation type="submission" date="2022-12" db="EMBL/GenBank/DDBJ databases">
        <authorList>
            <person name="Krivoruchko A.V."/>
            <person name="Elkin A."/>
        </authorList>
    </citation>
    <scope>NUCLEOTIDE SEQUENCE</scope>
    <source>
        <strain evidence="7">IEGM 249</strain>
    </source>
</reference>
<dbReference type="InterPro" id="IPR020846">
    <property type="entry name" value="MFS_dom"/>
</dbReference>
<comment type="subcellular location">
    <subcellularLocation>
        <location evidence="1">Cell membrane</location>
        <topology evidence="1">Multi-pass membrane protein</topology>
    </subcellularLocation>
</comment>
<protein>
    <submittedName>
        <fullName evidence="8">MFS transporter</fullName>
    </submittedName>
</protein>
<feature type="transmembrane region" description="Helical" evidence="5">
    <location>
        <begin position="87"/>
        <end position="114"/>
    </location>
</feature>
<dbReference type="EMBL" id="JAPWIS010000048">
    <property type="protein sequence ID" value="MCZ4590405.1"/>
    <property type="molecule type" value="Genomic_DNA"/>
</dbReference>
<accession>A0AAX3YT63</accession>
<dbReference type="AlphaFoldDB" id="A0AAX3YT63"/>
<keyword evidence="3 5" id="KW-1133">Transmembrane helix</keyword>
<dbReference type="RefSeq" id="WP_172652588.1">
    <property type="nucleotide sequence ID" value="NZ_CP051856.1"/>
</dbReference>
<evidence type="ECO:0000256" key="1">
    <source>
        <dbReference type="ARBA" id="ARBA00004651"/>
    </source>
</evidence>
<dbReference type="GO" id="GO:0022857">
    <property type="term" value="F:transmembrane transporter activity"/>
    <property type="evidence" value="ECO:0007669"/>
    <property type="project" value="InterPro"/>
</dbReference>
<feature type="domain" description="Major facilitator superfamily (MFS) profile" evidence="6">
    <location>
        <begin position="20"/>
        <end position="419"/>
    </location>
</feature>
<dbReference type="EMBL" id="CP130956">
    <property type="protein sequence ID" value="WLF52271.1"/>
    <property type="molecule type" value="Genomic_DNA"/>
</dbReference>